<feature type="transmembrane region" description="Helical" evidence="1">
    <location>
        <begin position="38"/>
        <end position="57"/>
    </location>
</feature>
<proteinExistence type="predicted"/>
<feature type="chain" id="PRO_5025001888" description="Conjugal transfer protein" evidence="2">
    <location>
        <begin position="23"/>
        <end position="98"/>
    </location>
</feature>
<feature type="signal peptide" evidence="2">
    <location>
        <begin position="1"/>
        <end position="22"/>
    </location>
</feature>
<keyword evidence="1" id="KW-1133">Transmembrane helix</keyword>
<keyword evidence="1" id="KW-0472">Membrane</keyword>
<dbReference type="Proteomes" id="UP000007472">
    <property type="component" value="Chromosome"/>
</dbReference>
<feature type="transmembrane region" description="Helical" evidence="1">
    <location>
        <begin position="69"/>
        <end position="90"/>
    </location>
</feature>
<keyword evidence="1" id="KW-0812">Transmembrane</keyword>
<dbReference type="KEGG" id="teq:TEQUI_0118"/>
<keyword evidence="2" id="KW-0732">Signal</keyword>
<protein>
    <recommendedName>
        <fullName evidence="5">Conjugal transfer protein</fullName>
    </recommendedName>
</protein>
<dbReference type="AlphaFoldDB" id="A0A654KF76"/>
<dbReference type="EMBL" id="CP002456">
    <property type="protein sequence ID" value="ADU91074.1"/>
    <property type="molecule type" value="Genomic_DNA"/>
</dbReference>
<evidence type="ECO:0000313" key="4">
    <source>
        <dbReference type="Proteomes" id="UP000007472"/>
    </source>
</evidence>
<sequence>MKKFLNLLVIIVLGGLSTVAYSAGFGDAVAGKMEELRKAILIVVGVVATIALLWQMAEGFMGKKTWPDVFQTCLWILGAGAAVAIANWVFTTGQGISF</sequence>
<name>A0A654KF76_TAYEM</name>
<gene>
    <name evidence="3" type="ordered locus">TEQUI_0118</name>
</gene>
<organism evidence="3 4">
    <name type="scientific">Taylorella equigenitalis (strain MCE9)</name>
    <dbReference type="NCBI Taxonomy" id="937774"/>
    <lineage>
        <taxon>Bacteria</taxon>
        <taxon>Pseudomonadati</taxon>
        <taxon>Pseudomonadota</taxon>
        <taxon>Betaproteobacteria</taxon>
        <taxon>Burkholderiales</taxon>
        <taxon>Alcaligenaceae</taxon>
        <taxon>Taylorella</taxon>
    </lineage>
</organism>
<evidence type="ECO:0000256" key="2">
    <source>
        <dbReference type="SAM" id="SignalP"/>
    </source>
</evidence>
<reference evidence="3 4" key="1">
    <citation type="journal article" date="2011" name="J. Bacteriol.">
        <title>Genome sequence of Taylorella equigenitalis MCE9, the causative agent of contagious equine metritis.</title>
        <authorList>
            <person name="Hebert L."/>
            <person name="Moumen B."/>
            <person name="Duquesne F."/>
            <person name="Breuil M.F."/>
            <person name="Laugier C."/>
            <person name="Batto J.M."/>
            <person name="Renault P."/>
            <person name="Petry S."/>
        </authorList>
    </citation>
    <scope>NUCLEOTIDE SEQUENCE [LARGE SCALE GENOMIC DNA]</scope>
    <source>
        <strain evidence="3 4">MCE9</strain>
    </source>
</reference>
<evidence type="ECO:0008006" key="5">
    <source>
        <dbReference type="Google" id="ProtNLM"/>
    </source>
</evidence>
<accession>A0A654KF76</accession>
<evidence type="ECO:0000256" key="1">
    <source>
        <dbReference type="SAM" id="Phobius"/>
    </source>
</evidence>
<evidence type="ECO:0000313" key="3">
    <source>
        <dbReference type="EMBL" id="ADU91074.1"/>
    </source>
</evidence>